<dbReference type="SUPFAM" id="SSF53335">
    <property type="entry name" value="S-adenosyl-L-methionine-dependent methyltransferases"/>
    <property type="match status" value="1"/>
</dbReference>
<protein>
    <recommendedName>
        <fullName evidence="3">DNA methylase</fullName>
    </recommendedName>
</protein>
<geneLocation type="plasmid" evidence="2">
    <name>ppla133_1</name>
</geneLocation>
<gene>
    <name evidence="1" type="ORF">Pla133_52820</name>
</gene>
<dbReference type="AlphaFoldDB" id="A0A518BT61"/>
<dbReference type="EMBL" id="CP036288">
    <property type="protein sequence ID" value="QDU70158.1"/>
    <property type="molecule type" value="Genomic_DNA"/>
</dbReference>
<proteinExistence type="predicted"/>
<dbReference type="Proteomes" id="UP000316921">
    <property type="component" value="Plasmid pPla133_1"/>
</dbReference>
<keyword evidence="1" id="KW-0614">Plasmid</keyword>
<dbReference type="KEGG" id="pbap:Pla133_52820"/>
<evidence type="ECO:0000313" key="1">
    <source>
        <dbReference type="EMBL" id="QDU70158.1"/>
    </source>
</evidence>
<reference evidence="1 2" key="1">
    <citation type="submission" date="2019-02" db="EMBL/GenBank/DDBJ databases">
        <title>Deep-cultivation of Planctomycetes and their phenomic and genomic characterization uncovers novel biology.</title>
        <authorList>
            <person name="Wiegand S."/>
            <person name="Jogler M."/>
            <person name="Boedeker C."/>
            <person name="Pinto D."/>
            <person name="Vollmers J."/>
            <person name="Rivas-Marin E."/>
            <person name="Kohn T."/>
            <person name="Peeters S.H."/>
            <person name="Heuer A."/>
            <person name="Rast P."/>
            <person name="Oberbeckmann S."/>
            <person name="Bunk B."/>
            <person name="Jeske O."/>
            <person name="Meyerdierks A."/>
            <person name="Storesund J.E."/>
            <person name="Kallscheuer N."/>
            <person name="Luecker S."/>
            <person name="Lage O.M."/>
            <person name="Pohl T."/>
            <person name="Merkel B.J."/>
            <person name="Hornburger P."/>
            <person name="Mueller R.-W."/>
            <person name="Bruemmer F."/>
            <person name="Labrenz M."/>
            <person name="Spormann A.M."/>
            <person name="Op den Camp H."/>
            <person name="Overmann J."/>
            <person name="Amann R."/>
            <person name="Jetten M.S.M."/>
            <person name="Mascher T."/>
            <person name="Medema M.H."/>
            <person name="Devos D.P."/>
            <person name="Kaster A.-K."/>
            <person name="Ovreas L."/>
            <person name="Rohde M."/>
            <person name="Galperin M.Y."/>
            <person name="Jogler C."/>
        </authorList>
    </citation>
    <scope>NUCLEOTIDE SEQUENCE [LARGE SCALE GENOMIC DNA]</scope>
    <source>
        <strain evidence="1 2">Pla133</strain>
        <plasmid evidence="2">ppla133_1</plasmid>
    </source>
</reference>
<dbReference type="InterPro" id="IPR029063">
    <property type="entry name" value="SAM-dependent_MTases_sf"/>
</dbReference>
<evidence type="ECO:0000313" key="2">
    <source>
        <dbReference type="Proteomes" id="UP000316921"/>
    </source>
</evidence>
<accession>A0A518BT61</accession>
<sequence length="227" mass="24619">MSQGPSSSRRQITLPAATRTGSPVPWLTSIHSTINRGHWGASSYRGNCGGYLIKDLLAFYEPTHVLDPMTGSGTCQDLCKSLKVPCTSFDLRAGRCAGEAGSYADLEPYDFPPYWRMIRYGDDPRCFSRAPTLEEFMGRLGGILKCCQSGLAPGGKIAVLIGDYHDPGLGRQVPLSTLTTSLAIDRGLWPACTPIIRLQHGNASSRRSHSSAFIPGVHDTCLVFERA</sequence>
<evidence type="ECO:0008006" key="3">
    <source>
        <dbReference type="Google" id="ProtNLM"/>
    </source>
</evidence>
<organism evidence="1 2">
    <name type="scientific">Engelhardtia mirabilis</name>
    <dbReference type="NCBI Taxonomy" id="2528011"/>
    <lineage>
        <taxon>Bacteria</taxon>
        <taxon>Pseudomonadati</taxon>
        <taxon>Planctomycetota</taxon>
        <taxon>Planctomycetia</taxon>
        <taxon>Planctomycetia incertae sedis</taxon>
        <taxon>Engelhardtia</taxon>
    </lineage>
</organism>
<dbReference type="Gene3D" id="3.40.50.150">
    <property type="entry name" value="Vaccinia Virus protein VP39"/>
    <property type="match status" value="1"/>
</dbReference>
<name>A0A518BT61_9BACT</name>
<keyword evidence="2" id="KW-1185">Reference proteome</keyword>